<feature type="compositionally biased region" description="Low complexity" evidence="1">
    <location>
        <begin position="51"/>
        <end position="68"/>
    </location>
</feature>
<protein>
    <submittedName>
        <fullName evidence="3">Uncharacterized protein</fullName>
    </submittedName>
</protein>
<dbReference type="EMBL" id="CP096983">
    <property type="protein sequence ID" value="URZ09709.1"/>
    <property type="molecule type" value="Genomic_DNA"/>
</dbReference>
<feature type="chain" id="PRO_5043534221" evidence="2">
    <location>
        <begin position="19"/>
        <end position="244"/>
    </location>
</feature>
<organism evidence="3 4">
    <name type="scientific">Clostridium felsineum</name>
    <dbReference type="NCBI Taxonomy" id="36839"/>
    <lineage>
        <taxon>Bacteria</taxon>
        <taxon>Bacillati</taxon>
        <taxon>Bacillota</taxon>
        <taxon>Clostridia</taxon>
        <taxon>Eubacteriales</taxon>
        <taxon>Clostridiaceae</taxon>
        <taxon>Clostridium</taxon>
    </lineage>
</organism>
<evidence type="ECO:0000313" key="4">
    <source>
        <dbReference type="Proteomes" id="UP000190951"/>
    </source>
</evidence>
<dbReference type="PROSITE" id="PS51257">
    <property type="entry name" value="PROKAR_LIPOPROTEIN"/>
    <property type="match status" value="1"/>
</dbReference>
<dbReference type="KEGG" id="crw:CROST_004020"/>
<dbReference type="AlphaFoldDB" id="A0A1S8L6V0"/>
<feature type="signal peptide" evidence="2">
    <location>
        <begin position="1"/>
        <end position="18"/>
    </location>
</feature>
<evidence type="ECO:0000256" key="2">
    <source>
        <dbReference type="SAM" id="SignalP"/>
    </source>
</evidence>
<name>A0A1S8L6V0_9CLOT</name>
<feature type="region of interest" description="Disordered" evidence="1">
    <location>
        <begin position="35"/>
        <end position="73"/>
    </location>
</feature>
<accession>A0A1S8L6V0</accession>
<gene>
    <name evidence="3" type="ORF">CROST_004020</name>
</gene>
<sequence>MKKIAFITLAISLTFTYGCTNSSATKAKNTLNSSNKTTLITKKKNTDNKTSEPMPQAQPNNTNPAPNNKSSVTNPFFFNSGTSNITYSGDFRFGDPEKKNVQLHINKIAILKNGDLYDLKLDPIYGASSDRLDLGFLYVQGDKIYKITPTNDNLNMLKTSDKLPADSLIVCQDTEIKDTLKEDEKGIHSSLKVDGNTREFNTYNNRVDTGYYEYITFEKNKGITYFKSGYGAERDQLELKLVTN</sequence>
<evidence type="ECO:0000313" key="3">
    <source>
        <dbReference type="EMBL" id="URZ09709.1"/>
    </source>
</evidence>
<keyword evidence="4" id="KW-1185">Reference proteome</keyword>
<dbReference type="Proteomes" id="UP000190951">
    <property type="component" value="Chromosome"/>
</dbReference>
<reference evidence="3 4" key="1">
    <citation type="submission" date="2022-04" db="EMBL/GenBank/DDBJ databases">
        <title>Genome sequence of C. roseum typestrain.</title>
        <authorList>
            <person name="Poehlein A."/>
            <person name="Schoch T."/>
            <person name="Duerre P."/>
            <person name="Daniel R."/>
        </authorList>
    </citation>
    <scope>NUCLEOTIDE SEQUENCE [LARGE SCALE GENOMIC DNA]</scope>
    <source>
        <strain evidence="3 4">DSM 7320</strain>
    </source>
</reference>
<proteinExistence type="predicted"/>
<evidence type="ECO:0000256" key="1">
    <source>
        <dbReference type="SAM" id="MobiDB-lite"/>
    </source>
</evidence>
<dbReference type="RefSeq" id="WP_207651488.1">
    <property type="nucleotide sequence ID" value="NZ_CP096983.1"/>
</dbReference>
<keyword evidence="2" id="KW-0732">Signal</keyword>